<protein>
    <submittedName>
        <fullName evidence="1">Uncharacterized protein</fullName>
    </submittedName>
</protein>
<evidence type="ECO:0000313" key="1">
    <source>
        <dbReference type="EMBL" id="MDR7090288.1"/>
    </source>
</evidence>
<dbReference type="EMBL" id="JAVDVX010000003">
    <property type="protein sequence ID" value="MDR7090288.1"/>
    <property type="molecule type" value="Genomic_DNA"/>
</dbReference>
<name>A0ABU1UYM4_9GAMM</name>
<keyword evidence="2" id="KW-1185">Reference proteome</keyword>
<reference evidence="1 2" key="1">
    <citation type="submission" date="2023-07" db="EMBL/GenBank/DDBJ databases">
        <title>Sorghum-associated microbial communities from plants grown in Nebraska, USA.</title>
        <authorList>
            <person name="Schachtman D."/>
        </authorList>
    </citation>
    <scope>NUCLEOTIDE SEQUENCE [LARGE SCALE GENOMIC DNA]</scope>
    <source>
        <strain evidence="1 2">BE190</strain>
    </source>
</reference>
<dbReference type="Proteomes" id="UP001253595">
    <property type="component" value="Unassembled WGS sequence"/>
</dbReference>
<proteinExistence type="predicted"/>
<sequence>MNEEFLNHLITNCHVSPQIEAKKDKINQELKAHPDYIQGMEFEVAYFTPDRKSNNLHVFIDEEWNPETKSKANRVYAEVFKANGIIINS</sequence>
<organism evidence="1 2">
    <name type="scientific">Cellvibrio fibrivorans</name>
    <dbReference type="NCBI Taxonomy" id="126350"/>
    <lineage>
        <taxon>Bacteria</taxon>
        <taxon>Pseudomonadati</taxon>
        <taxon>Pseudomonadota</taxon>
        <taxon>Gammaproteobacteria</taxon>
        <taxon>Cellvibrionales</taxon>
        <taxon>Cellvibrionaceae</taxon>
        <taxon>Cellvibrio</taxon>
    </lineage>
</organism>
<comment type="caution">
    <text evidence="1">The sequence shown here is derived from an EMBL/GenBank/DDBJ whole genome shotgun (WGS) entry which is preliminary data.</text>
</comment>
<evidence type="ECO:0000313" key="2">
    <source>
        <dbReference type="Proteomes" id="UP001253595"/>
    </source>
</evidence>
<accession>A0ABU1UYM4</accession>
<dbReference type="RefSeq" id="WP_310072487.1">
    <property type="nucleotide sequence ID" value="NZ_JAVDVX010000003.1"/>
</dbReference>
<gene>
    <name evidence="1" type="ORF">J2X05_002310</name>
</gene>